<keyword evidence="4 8" id="KW-0413">Isomerase</keyword>
<dbReference type="RefSeq" id="WP_354600321.1">
    <property type="nucleotide sequence ID" value="NZ_JBEWZI010000005.1"/>
</dbReference>
<evidence type="ECO:0000256" key="4">
    <source>
        <dbReference type="ARBA" id="ARBA00023235"/>
    </source>
</evidence>
<keyword evidence="2" id="KW-0698">rRNA processing</keyword>
<comment type="catalytic activity">
    <reaction evidence="6">
        <text>uridine(746) in 23S rRNA = pseudouridine(746) in 23S rRNA</text>
        <dbReference type="Rhea" id="RHEA:42548"/>
        <dbReference type="Rhea" id="RHEA-COMP:10109"/>
        <dbReference type="Rhea" id="RHEA-COMP:10110"/>
        <dbReference type="ChEBI" id="CHEBI:65314"/>
        <dbReference type="ChEBI" id="CHEBI:65315"/>
        <dbReference type="EC" id="5.4.99.29"/>
    </reaction>
</comment>
<keyword evidence="11" id="KW-1185">Reference proteome</keyword>
<dbReference type="InterPro" id="IPR006224">
    <property type="entry name" value="PsdUridine_synth_RluA-like_CS"/>
</dbReference>
<dbReference type="Proteomes" id="UP001549691">
    <property type="component" value="Unassembled WGS sequence"/>
</dbReference>
<dbReference type="NCBIfam" id="TIGR00005">
    <property type="entry name" value="rluA_subfam"/>
    <property type="match status" value="1"/>
</dbReference>
<name>A0ABV2TIX8_9RHOO</name>
<dbReference type="InterPro" id="IPR006145">
    <property type="entry name" value="PsdUridine_synth_RsuA/RluA"/>
</dbReference>
<evidence type="ECO:0000256" key="1">
    <source>
        <dbReference type="ARBA" id="ARBA00010876"/>
    </source>
</evidence>
<sequence>MNNTLQAYQPPPNEGLRIIFEDQDLLVLDKPSGLLSVPGRGAEKADCLIRRVQQHFPDALIVHRLDMETSGLIVMARSAAVHRQLSMLFEQRAVSKRYVAVVDGQLLPESGEVDLPLNVDWPNRPLHMVDHQNGKPSQTRYLRLDYDAVQDVSRVELDPLTGRTHQLRVHMLSLGHPIIGDGLYADPAARAKASRLLLHAEWLAFPHPLSGEPCEFHAEADF</sequence>
<evidence type="ECO:0000313" key="11">
    <source>
        <dbReference type="Proteomes" id="UP001549691"/>
    </source>
</evidence>
<comment type="function">
    <text evidence="8">Responsible for synthesis of pseudouridine from uracil.</text>
</comment>
<dbReference type="SUPFAM" id="SSF55120">
    <property type="entry name" value="Pseudouridine synthase"/>
    <property type="match status" value="1"/>
</dbReference>
<accession>A0ABV2TIX8</accession>
<dbReference type="Pfam" id="PF00849">
    <property type="entry name" value="PseudoU_synth_2"/>
    <property type="match status" value="1"/>
</dbReference>
<gene>
    <name evidence="10" type="ORF">ABXR19_06640</name>
</gene>
<comment type="caution">
    <text evidence="10">The sequence shown here is derived from an EMBL/GenBank/DDBJ whole genome shotgun (WGS) entry which is preliminary data.</text>
</comment>
<evidence type="ECO:0000256" key="3">
    <source>
        <dbReference type="ARBA" id="ARBA00022694"/>
    </source>
</evidence>
<dbReference type="CDD" id="cd02869">
    <property type="entry name" value="PseudoU_synth_RluA_like"/>
    <property type="match status" value="1"/>
</dbReference>
<protein>
    <recommendedName>
        <fullName evidence="8">Pseudouridine synthase</fullName>
        <ecNumber evidence="8">5.4.99.-</ecNumber>
    </recommendedName>
</protein>
<dbReference type="PANTHER" id="PTHR21600">
    <property type="entry name" value="MITOCHONDRIAL RNA PSEUDOURIDINE SYNTHASE"/>
    <property type="match status" value="1"/>
</dbReference>
<comment type="function">
    <text evidence="7">Dual specificity enzyme that catalyzes the synthesis of pseudouridine from uracil-746 in 23S ribosomal RNA and from uracil-32 in the anticodon stem and loop of transfer RNAs.</text>
</comment>
<reference evidence="10 11" key="1">
    <citation type="submission" date="2024-07" db="EMBL/GenBank/DDBJ databases">
        <title>Uliginosibacterium flavum JJ3220;KACC:17644.</title>
        <authorList>
            <person name="Kim M.K."/>
        </authorList>
    </citation>
    <scope>NUCLEOTIDE SEQUENCE [LARGE SCALE GENOMIC DNA]</scope>
    <source>
        <strain evidence="10 11">KACC:17644</strain>
    </source>
</reference>
<evidence type="ECO:0000256" key="5">
    <source>
        <dbReference type="ARBA" id="ARBA00036184"/>
    </source>
</evidence>
<dbReference type="EC" id="5.4.99.-" evidence="8"/>
<dbReference type="Gene3D" id="3.30.2350.10">
    <property type="entry name" value="Pseudouridine synthase"/>
    <property type="match status" value="1"/>
</dbReference>
<evidence type="ECO:0000256" key="6">
    <source>
        <dbReference type="ARBA" id="ARBA00036916"/>
    </source>
</evidence>
<dbReference type="InterPro" id="IPR006225">
    <property type="entry name" value="PsdUridine_synth_RluC/D"/>
</dbReference>
<evidence type="ECO:0000256" key="2">
    <source>
        <dbReference type="ARBA" id="ARBA00022552"/>
    </source>
</evidence>
<comment type="catalytic activity">
    <reaction evidence="5">
        <text>uridine(32) in tRNA = pseudouridine(32) in tRNA</text>
        <dbReference type="Rhea" id="RHEA:42544"/>
        <dbReference type="Rhea" id="RHEA-COMP:10107"/>
        <dbReference type="Rhea" id="RHEA-COMP:10108"/>
        <dbReference type="ChEBI" id="CHEBI:65314"/>
        <dbReference type="ChEBI" id="CHEBI:65315"/>
        <dbReference type="EC" id="5.4.99.28"/>
    </reaction>
</comment>
<evidence type="ECO:0000256" key="7">
    <source>
        <dbReference type="ARBA" id="ARBA00037305"/>
    </source>
</evidence>
<keyword evidence="3" id="KW-0819">tRNA processing</keyword>
<dbReference type="EMBL" id="JBEWZI010000005">
    <property type="protein sequence ID" value="MET7013859.1"/>
    <property type="molecule type" value="Genomic_DNA"/>
</dbReference>
<organism evidence="10 11">
    <name type="scientific">Uliginosibacterium flavum</name>
    <dbReference type="NCBI Taxonomy" id="1396831"/>
    <lineage>
        <taxon>Bacteria</taxon>
        <taxon>Pseudomonadati</taxon>
        <taxon>Pseudomonadota</taxon>
        <taxon>Betaproteobacteria</taxon>
        <taxon>Rhodocyclales</taxon>
        <taxon>Zoogloeaceae</taxon>
        <taxon>Uliginosibacterium</taxon>
    </lineage>
</organism>
<dbReference type="InterPro" id="IPR020103">
    <property type="entry name" value="PsdUridine_synth_cat_dom_sf"/>
</dbReference>
<feature type="domain" description="Pseudouridine synthase RsuA/RluA-like" evidence="9">
    <location>
        <begin position="24"/>
        <end position="172"/>
    </location>
</feature>
<dbReference type="PROSITE" id="PS01129">
    <property type="entry name" value="PSI_RLU"/>
    <property type="match status" value="1"/>
</dbReference>
<evidence type="ECO:0000256" key="8">
    <source>
        <dbReference type="RuleBase" id="RU362028"/>
    </source>
</evidence>
<evidence type="ECO:0000259" key="9">
    <source>
        <dbReference type="Pfam" id="PF00849"/>
    </source>
</evidence>
<comment type="catalytic activity">
    <reaction evidence="8">
        <text>a uridine in RNA = a pseudouridine in RNA</text>
        <dbReference type="Rhea" id="RHEA:48348"/>
        <dbReference type="Rhea" id="RHEA-COMP:12068"/>
        <dbReference type="Rhea" id="RHEA-COMP:12069"/>
        <dbReference type="ChEBI" id="CHEBI:65314"/>
        <dbReference type="ChEBI" id="CHEBI:65315"/>
    </reaction>
</comment>
<proteinExistence type="inferred from homology"/>
<comment type="similarity">
    <text evidence="1 8">Belongs to the pseudouridine synthase RluA family.</text>
</comment>
<dbReference type="PANTHER" id="PTHR21600:SF91">
    <property type="entry name" value="DUAL-SPECIFICITY RNA PSEUDOURIDINE SYNTHASE RLUA"/>
    <property type="match status" value="1"/>
</dbReference>
<dbReference type="InterPro" id="IPR050188">
    <property type="entry name" value="RluA_PseudoU_synthase"/>
</dbReference>
<evidence type="ECO:0000313" key="10">
    <source>
        <dbReference type="EMBL" id="MET7013859.1"/>
    </source>
</evidence>